<evidence type="ECO:0000256" key="2">
    <source>
        <dbReference type="SAM" id="MobiDB-lite"/>
    </source>
</evidence>
<protein>
    <recommendedName>
        <fullName evidence="3">Zn(2)-C6 fungal-type domain-containing protein</fullName>
    </recommendedName>
</protein>
<dbReference type="Pfam" id="PF00172">
    <property type="entry name" value="Zn_clus"/>
    <property type="match status" value="1"/>
</dbReference>
<dbReference type="GO" id="GO:0008270">
    <property type="term" value="F:zinc ion binding"/>
    <property type="evidence" value="ECO:0007669"/>
    <property type="project" value="InterPro"/>
</dbReference>
<dbReference type="Gene3D" id="4.10.240.10">
    <property type="entry name" value="Zn(2)-C6 fungal-type DNA-binding domain"/>
    <property type="match status" value="1"/>
</dbReference>
<feature type="compositionally biased region" description="Basic residues" evidence="2">
    <location>
        <begin position="32"/>
        <end position="44"/>
    </location>
</feature>
<dbReference type="PANTHER" id="PTHR47784:SF5">
    <property type="entry name" value="STEROL UPTAKE CONTROL PROTEIN 2"/>
    <property type="match status" value="1"/>
</dbReference>
<dbReference type="InterPro" id="IPR001138">
    <property type="entry name" value="Zn2Cys6_DnaBD"/>
</dbReference>
<feature type="region of interest" description="Disordered" evidence="2">
    <location>
        <begin position="1"/>
        <end position="44"/>
    </location>
</feature>
<gene>
    <name evidence="4" type="ORF">K469DRAFT_751817</name>
</gene>
<dbReference type="SMART" id="SM00066">
    <property type="entry name" value="GAL4"/>
    <property type="match status" value="1"/>
</dbReference>
<dbReference type="EMBL" id="ML994645">
    <property type="protein sequence ID" value="KAF2182926.1"/>
    <property type="molecule type" value="Genomic_DNA"/>
</dbReference>
<dbReference type="AlphaFoldDB" id="A0A6A6DZ60"/>
<dbReference type="PROSITE" id="PS00463">
    <property type="entry name" value="ZN2_CY6_FUNGAL_1"/>
    <property type="match status" value="1"/>
</dbReference>
<dbReference type="PROSITE" id="PS50048">
    <property type="entry name" value="ZN2_CY6_FUNGAL_2"/>
    <property type="match status" value="1"/>
</dbReference>
<evidence type="ECO:0000313" key="5">
    <source>
        <dbReference type="Proteomes" id="UP000800200"/>
    </source>
</evidence>
<dbReference type="InterPro" id="IPR053157">
    <property type="entry name" value="Sterol_Uptake_Regulator"/>
</dbReference>
<dbReference type="Proteomes" id="UP000800200">
    <property type="component" value="Unassembled WGS sequence"/>
</dbReference>
<reference evidence="4" key="1">
    <citation type="journal article" date="2020" name="Stud. Mycol.">
        <title>101 Dothideomycetes genomes: a test case for predicting lifestyles and emergence of pathogens.</title>
        <authorList>
            <person name="Haridas S."/>
            <person name="Albert R."/>
            <person name="Binder M."/>
            <person name="Bloem J."/>
            <person name="Labutti K."/>
            <person name="Salamov A."/>
            <person name="Andreopoulos B."/>
            <person name="Baker S."/>
            <person name="Barry K."/>
            <person name="Bills G."/>
            <person name="Bluhm B."/>
            <person name="Cannon C."/>
            <person name="Castanera R."/>
            <person name="Culley D."/>
            <person name="Daum C."/>
            <person name="Ezra D."/>
            <person name="Gonzalez J."/>
            <person name="Henrissat B."/>
            <person name="Kuo A."/>
            <person name="Liang C."/>
            <person name="Lipzen A."/>
            <person name="Lutzoni F."/>
            <person name="Magnuson J."/>
            <person name="Mondo S."/>
            <person name="Nolan M."/>
            <person name="Ohm R."/>
            <person name="Pangilinan J."/>
            <person name="Park H.-J."/>
            <person name="Ramirez L."/>
            <person name="Alfaro M."/>
            <person name="Sun H."/>
            <person name="Tritt A."/>
            <person name="Yoshinaga Y."/>
            <person name="Zwiers L.-H."/>
            <person name="Turgeon B."/>
            <person name="Goodwin S."/>
            <person name="Spatafora J."/>
            <person name="Crous P."/>
            <person name="Grigoriev I."/>
        </authorList>
    </citation>
    <scope>NUCLEOTIDE SEQUENCE</scope>
    <source>
        <strain evidence="4">CBS 207.26</strain>
    </source>
</reference>
<evidence type="ECO:0000256" key="1">
    <source>
        <dbReference type="ARBA" id="ARBA00023242"/>
    </source>
</evidence>
<dbReference type="Pfam" id="PF11951">
    <property type="entry name" value="Fungal_trans_2"/>
    <property type="match status" value="1"/>
</dbReference>
<keyword evidence="5" id="KW-1185">Reference proteome</keyword>
<proteinExistence type="predicted"/>
<dbReference type="SUPFAM" id="SSF57701">
    <property type="entry name" value="Zn2/Cys6 DNA-binding domain"/>
    <property type="match status" value="1"/>
</dbReference>
<keyword evidence="1" id="KW-0539">Nucleus</keyword>
<dbReference type="GO" id="GO:0001228">
    <property type="term" value="F:DNA-binding transcription activator activity, RNA polymerase II-specific"/>
    <property type="evidence" value="ECO:0007669"/>
    <property type="project" value="TreeGrafter"/>
</dbReference>
<dbReference type="OrthoDB" id="416217at2759"/>
<dbReference type="PANTHER" id="PTHR47784">
    <property type="entry name" value="STEROL UPTAKE CONTROL PROTEIN 2"/>
    <property type="match status" value="1"/>
</dbReference>
<dbReference type="CDD" id="cd00067">
    <property type="entry name" value="GAL4"/>
    <property type="match status" value="1"/>
</dbReference>
<sequence length="401" mass="45707">MLDQLRSQSATSGDDGSQQQSPAPYRMSSRNAYRRSHGKSRTGCKNCKRRKIKCDEQRPSCRNCLKHRVDCEFVVGLDAFLRPRNATTAQPNSDLNMFDLELMHHYTTSAYATLSCEPVLRNLWRGPVVELAFTCDYVMRTILAVSALHLAHHRPEKKDFYVSIALTYHQIASRQALGLLSDVAKEDVVKLFMFSSLTIFVALGGPRNPSDGLLFIGESSFPDWIFLLRGTKSLIAIAGQELSRGPLAPLFTHAMRRWEILHPPEEAGSCQEDVLGELQALVDANVGDEEALRIYNHATTELRGVLRAFDTENGASMGITDAFVWIHEVTEEFLPLLRVPTQEALAIFAHFCVLLKKLEIHWWMQGWANHLMRRVHEHLDDEHRLWIRWPIEEIGWVPPRN</sequence>
<dbReference type="InterPro" id="IPR036864">
    <property type="entry name" value="Zn2-C6_fun-type_DNA-bd_sf"/>
</dbReference>
<name>A0A6A6DZ60_9PEZI</name>
<evidence type="ECO:0000259" key="3">
    <source>
        <dbReference type="PROSITE" id="PS50048"/>
    </source>
</evidence>
<organism evidence="4 5">
    <name type="scientific">Zopfia rhizophila CBS 207.26</name>
    <dbReference type="NCBI Taxonomy" id="1314779"/>
    <lineage>
        <taxon>Eukaryota</taxon>
        <taxon>Fungi</taxon>
        <taxon>Dikarya</taxon>
        <taxon>Ascomycota</taxon>
        <taxon>Pezizomycotina</taxon>
        <taxon>Dothideomycetes</taxon>
        <taxon>Dothideomycetes incertae sedis</taxon>
        <taxon>Zopfiaceae</taxon>
        <taxon>Zopfia</taxon>
    </lineage>
</organism>
<feature type="compositionally biased region" description="Polar residues" evidence="2">
    <location>
        <begin position="1"/>
        <end position="22"/>
    </location>
</feature>
<accession>A0A6A6DZ60</accession>
<feature type="domain" description="Zn(2)-C6 fungal-type" evidence="3">
    <location>
        <begin position="43"/>
        <end position="73"/>
    </location>
</feature>
<evidence type="ECO:0000313" key="4">
    <source>
        <dbReference type="EMBL" id="KAF2182926.1"/>
    </source>
</evidence>
<dbReference type="InterPro" id="IPR021858">
    <property type="entry name" value="Fun_TF"/>
</dbReference>